<accession>A0A0V8RX92</accession>
<dbReference type="CDD" id="cd00586">
    <property type="entry name" value="4HBT"/>
    <property type="match status" value="1"/>
</dbReference>
<keyword evidence="4" id="KW-1185">Reference proteome</keyword>
<dbReference type="Gene3D" id="3.10.129.10">
    <property type="entry name" value="Hotdog Thioesterase"/>
    <property type="match status" value="1"/>
</dbReference>
<comment type="caution">
    <text evidence="3">The sequence shown here is derived from an EMBL/GenBank/DDBJ whole genome shotgun (WGS) entry which is preliminary data.</text>
</comment>
<dbReference type="RefSeq" id="WP_058371252.1">
    <property type="nucleotide sequence ID" value="NZ_LNTB01000001.1"/>
</dbReference>
<dbReference type="PANTHER" id="PTHR31793:SF27">
    <property type="entry name" value="NOVEL THIOESTERASE SUPERFAMILY DOMAIN AND SAPOSIN A-TYPE DOMAIN CONTAINING PROTEIN (0610012H03RIK)"/>
    <property type="match status" value="1"/>
</dbReference>
<name>A0A0V8RX92_PYROC</name>
<dbReference type="Pfam" id="PF13279">
    <property type="entry name" value="4HBT_2"/>
    <property type="match status" value="1"/>
</dbReference>
<dbReference type="Proteomes" id="UP000053352">
    <property type="component" value="Unassembled WGS sequence"/>
</dbReference>
<evidence type="ECO:0000256" key="2">
    <source>
        <dbReference type="ARBA" id="ARBA00022801"/>
    </source>
</evidence>
<protein>
    <submittedName>
        <fullName evidence="3">Uncharacterized protein</fullName>
    </submittedName>
</protein>
<dbReference type="OrthoDB" id="21344at2157"/>
<reference evidence="3 4" key="1">
    <citation type="submission" date="2015-11" db="EMBL/GenBank/DDBJ databases">
        <title>Genome sequence of Pyrodictium occultum PL-19, a marine hyperthermophilic archaeon isolated from Volcano, Italy.</title>
        <authorList>
            <person name="Utturkar S."/>
            <person name="Huber H."/>
            <person name="Leptihn S."/>
            <person name="Brown S."/>
            <person name="Stetter K.O."/>
            <person name="Podar M."/>
        </authorList>
    </citation>
    <scope>NUCLEOTIDE SEQUENCE [LARGE SCALE GENOMIC DNA]</scope>
    <source>
        <strain evidence="3 4">PL-19</strain>
    </source>
</reference>
<dbReference type="AlphaFoldDB" id="A0A0V8RX92"/>
<dbReference type="STRING" id="2309.CF15_07600"/>
<comment type="similarity">
    <text evidence="1">Belongs to the 4-hydroxybenzoyl-CoA thioesterase family.</text>
</comment>
<dbReference type="InterPro" id="IPR029069">
    <property type="entry name" value="HotDog_dom_sf"/>
</dbReference>
<dbReference type="InterPro" id="IPR006684">
    <property type="entry name" value="YbgC/YbaW"/>
</dbReference>
<keyword evidence="2" id="KW-0378">Hydrolase</keyword>
<dbReference type="SUPFAM" id="SSF54637">
    <property type="entry name" value="Thioesterase/thiol ester dehydrase-isomerase"/>
    <property type="match status" value="1"/>
</dbReference>
<evidence type="ECO:0000313" key="3">
    <source>
        <dbReference type="EMBL" id="KSW12570.1"/>
    </source>
</evidence>
<proteinExistence type="inferred from homology"/>
<dbReference type="GO" id="GO:0047617">
    <property type="term" value="F:fatty acyl-CoA hydrolase activity"/>
    <property type="evidence" value="ECO:0007669"/>
    <property type="project" value="TreeGrafter"/>
</dbReference>
<evidence type="ECO:0000313" key="4">
    <source>
        <dbReference type="Proteomes" id="UP000053352"/>
    </source>
</evidence>
<dbReference type="InterPro" id="IPR050563">
    <property type="entry name" value="4-hydroxybenzoyl-CoA_TE"/>
</dbReference>
<evidence type="ECO:0000256" key="1">
    <source>
        <dbReference type="ARBA" id="ARBA00005953"/>
    </source>
</evidence>
<organism evidence="3 4">
    <name type="scientific">Pyrodictium occultum</name>
    <dbReference type="NCBI Taxonomy" id="2309"/>
    <lineage>
        <taxon>Archaea</taxon>
        <taxon>Thermoproteota</taxon>
        <taxon>Thermoprotei</taxon>
        <taxon>Desulfurococcales</taxon>
        <taxon>Pyrodictiaceae</taxon>
        <taxon>Pyrodictium</taxon>
    </lineage>
</organism>
<dbReference type="EMBL" id="LNTB01000001">
    <property type="protein sequence ID" value="KSW12570.1"/>
    <property type="molecule type" value="Genomic_DNA"/>
</dbReference>
<gene>
    <name evidence="3" type="ORF">CF15_07600</name>
</gene>
<dbReference type="PIRSF" id="PIRSF003230">
    <property type="entry name" value="YbgC"/>
    <property type="match status" value="1"/>
</dbReference>
<sequence>MAGEPLFAARYRVHWSETDAAGIMHFSNFFRALERCEEDMLASLGLMDSIVGQMPPRIVFPRVHAECLYQAPLRLGDTYRVEVTGIELGRKSIRYSFRIVNETLGSPSAECSIVAVAYSIAEGRSIPIPEEMRRKLLEIGAVEREKNSQARGEEG</sequence>
<dbReference type="PANTHER" id="PTHR31793">
    <property type="entry name" value="4-HYDROXYBENZOYL-COA THIOESTERASE FAMILY MEMBER"/>
    <property type="match status" value="1"/>
</dbReference>